<evidence type="ECO:0000313" key="7">
    <source>
        <dbReference type="Ensembl" id="ENSPTXP00000014461.1"/>
    </source>
</evidence>
<keyword evidence="8" id="KW-1185">Reference proteome</keyword>
<evidence type="ECO:0000256" key="4">
    <source>
        <dbReference type="ARBA" id="ARBA00022989"/>
    </source>
</evidence>
<accession>A0A670Z0D4</accession>
<organism evidence="7 8">
    <name type="scientific">Pseudonaja textilis</name>
    <name type="common">Eastern brown snake</name>
    <dbReference type="NCBI Taxonomy" id="8673"/>
    <lineage>
        <taxon>Eukaryota</taxon>
        <taxon>Metazoa</taxon>
        <taxon>Chordata</taxon>
        <taxon>Craniata</taxon>
        <taxon>Vertebrata</taxon>
        <taxon>Euteleostomi</taxon>
        <taxon>Lepidosauria</taxon>
        <taxon>Squamata</taxon>
        <taxon>Bifurcata</taxon>
        <taxon>Unidentata</taxon>
        <taxon>Episquamata</taxon>
        <taxon>Toxicofera</taxon>
        <taxon>Serpentes</taxon>
        <taxon>Colubroidea</taxon>
        <taxon>Elapidae</taxon>
        <taxon>Hydrophiinae</taxon>
        <taxon>Pseudonaja</taxon>
    </lineage>
</organism>
<comment type="subcellular location">
    <subcellularLocation>
        <location evidence="1">Membrane</location>
        <topology evidence="1">Multi-pass membrane protein</topology>
    </subcellularLocation>
</comment>
<keyword evidence="3 6" id="KW-0812">Transmembrane</keyword>
<dbReference type="InterPro" id="IPR010540">
    <property type="entry name" value="CmpB_TMEM229"/>
</dbReference>
<dbReference type="GeneTree" id="ENSGT00390000010899"/>
<dbReference type="AlphaFoldDB" id="A0A670Z0D4"/>
<feature type="transmembrane region" description="Helical" evidence="6">
    <location>
        <begin position="78"/>
        <end position="99"/>
    </location>
</feature>
<evidence type="ECO:0000256" key="5">
    <source>
        <dbReference type="ARBA" id="ARBA00023136"/>
    </source>
</evidence>
<dbReference type="Proteomes" id="UP000472273">
    <property type="component" value="Unplaced"/>
</dbReference>
<dbReference type="Pfam" id="PF06541">
    <property type="entry name" value="ABC_trans_CmpB"/>
    <property type="match status" value="1"/>
</dbReference>
<evidence type="ECO:0000313" key="8">
    <source>
        <dbReference type="Proteomes" id="UP000472273"/>
    </source>
</evidence>
<reference evidence="7" key="1">
    <citation type="submission" date="2025-08" db="UniProtKB">
        <authorList>
            <consortium name="Ensembl"/>
        </authorList>
    </citation>
    <scope>IDENTIFICATION</scope>
</reference>
<reference evidence="7" key="2">
    <citation type="submission" date="2025-09" db="UniProtKB">
        <authorList>
            <consortium name="Ensembl"/>
        </authorList>
    </citation>
    <scope>IDENTIFICATION</scope>
</reference>
<evidence type="ECO:0000256" key="1">
    <source>
        <dbReference type="ARBA" id="ARBA00004141"/>
    </source>
</evidence>
<evidence type="ECO:0000256" key="6">
    <source>
        <dbReference type="SAM" id="Phobius"/>
    </source>
</evidence>
<sequence length="163" mass="18600">MGSPTEPLSALGRWYLYALHGYLAEVLFTATWDFAAARDWRFHGGSSAWAPFIYGTCGLILERLYLRLRGRCRLPTRGALYTVCIYLWEFATGALLRHFGACPWDYSHFTYNFMGLVTLEYAAFWFVGSILLETLVIRTTLRLRVDGAAKPLRPRGAFALKED</sequence>
<dbReference type="GO" id="GO:0016020">
    <property type="term" value="C:membrane"/>
    <property type="evidence" value="ECO:0007669"/>
    <property type="project" value="UniProtKB-SubCell"/>
</dbReference>
<feature type="transmembrane region" description="Helical" evidence="6">
    <location>
        <begin position="48"/>
        <end position="66"/>
    </location>
</feature>
<keyword evidence="4 6" id="KW-1133">Transmembrane helix</keyword>
<dbReference type="GeneID" id="113451478"/>
<dbReference type="Ensembl" id="ENSPTXT00000014917.1">
    <property type="protein sequence ID" value="ENSPTXP00000014461.1"/>
    <property type="gene ID" value="ENSPTXG00000010030.1"/>
</dbReference>
<proteinExistence type="inferred from homology"/>
<protein>
    <submittedName>
        <fullName evidence="7">Transmembrane protein 229B-like</fullName>
    </submittedName>
</protein>
<dbReference type="RefSeq" id="XP_026578648.1">
    <property type="nucleotide sequence ID" value="XM_026722863.1"/>
</dbReference>
<dbReference type="PANTHER" id="PTHR31746">
    <property type="entry name" value="TRANSMEMBRANE PROTEIN 229 FAMILY MEMBER"/>
    <property type="match status" value="1"/>
</dbReference>
<feature type="transmembrane region" description="Helical" evidence="6">
    <location>
        <begin position="111"/>
        <end position="132"/>
    </location>
</feature>
<keyword evidence="5 6" id="KW-0472">Membrane</keyword>
<comment type="similarity">
    <text evidence="2">Belongs to the TMEM229 family.</text>
</comment>
<evidence type="ECO:0000256" key="3">
    <source>
        <dbReference type="ARBA" id="ARBA00022692"/>
    </source>
</evidence>
<name>A0A670Z0D4_PSETE</name>
<evidence type="ECO:0000256" key="2">
    <source>
        <dbReference type="ARBA" id="ARBA00006371"/>
    </source>
</evidence>
<dbReference type="PANTHER" id="PTHR31746:SF3">
    <property type="entry name" value="TRANSMEMBRANE PROTEIN 229B"/>
    <property type="match status" value="1"/>
</dbReference>
<dbReference type="OrthoDB" id="5946847at2759"/>
<gene>
    <name evidence="7" type="primary">LOC113451478</name>
</gene>
<dbReference type="KEGG" id="ptex:113451478"/>
<dbReference type="OMA" id="VWDWCST"/>